<dbReference type="Proteomes" id="UP000638263">
    <property type="component" value="Unassembled WGS sequence"/>
</dbReference>
<evidence type="ECO:0000259" key="2">
    <source>
        <dbReference type="Pfam" id="PF02342"/>
    </source>
</evidence>
<feature type="domain" description="TerD" evidence="2">
    <location>
        <begin position="54"/>
        <end position="187"/>
    </location>
</feature>
<feature type="compositionally biased region" description="Basic and acidic residues" evidence="1">
    <location>
        <begin position="1"/>
        <end position="15"/>
    </location>
</feature>
<organism evidence="3 4">
    <name type="scientific">Nocardia jinanensis</name>
    <dbReference type="NCBI Taxonomy" id="382504"/>
    <lineage>
        <taxon>Bacteria</taxon>
        <taxon>Bacillati</taxon>
        <taxon>Actinomycetota</taxon>
        <taxon>Actinomycetes</taxon>
        <taxon>Mycobacteriales</taxon>
        <taxon>Nocardiaceae</taxon>
        <taxon>Nocardia</taxon>
    </lineage>
</organism>
<feature type="region of interest" description="Disordered" evidence="1">
    <location>
        <begin position="191"/>
        <end position="294"/>
    </location>
</feature>
<dbReference type="AlphaFoldDB" id="A0A917RCJ3"/>
<dbReference type="Pfam" id="PF01987">
    <property type="entry name" value="AIM24"/>
    <property type="match status" value="1"/>
</dbReference>
<dbReference type="EMBL" id="BMMH01000002">
    <property type="protein sequence ID" value="GGL01224.1"/>
    <property type="molecule type" value="Genomic_DNA"/>
</dbReference>
<sequence>MRVEGREPGHSEGRRQPGPVCTGWGWAAVTALAPGENRPAPGDRLMVTVTCSAPVDVSALLLAADGKVRSDGDFVFFNQPVGPGVTYRHGQGSGDVVDVRPPALPADIDKVVVTASLDGSGPPTFGSVGSLTATITGEQDTLTFPLSKLSTETAVVCVEIYRRAGAWKVRAVGQGYDNGLAGVATDFGVNIDDEPVPPAPAPSVPHSSRTDPTVIANPVAGQQYSPPQYQAPHDRAPQYPAQSGPPPGYPAAPAAGYPPPGPGYPPPQQPYPPVAPPPPPTPAHSSQQGAQPMHSELFDPRHAEVSGMGIQKQGGKMIKVGVNGETLVRSGSMVAYQGDLHFQALGSGGIGRAIQQRLTGEGVPLMKVSGRGDLFVANGAADVHIIDLDGTDGLTINGSNVLAFDPTLGYDIRMVQGAAGYASNAGLFNCVFSGRGRIAITSHGSPVVLNVDQPTYADPQAAIAWSSSLQTGMKRNDSFGLGRLMGRSTGEGMTLSFSGRGFVIVQPSELPPGGMLGGTGGGQEAGQSGGLLGGLLG</sequence>
<dbReference type="PANTHER" id="PTHR38074">
    <property type="entry name" value="ALTERED INHERITANCE OF MITOCHONDRIA PROTEIN 24, MITOCHONDRIAL"/>
    <property type="match status" value="1"/>
</dbReference>
<dbReference type="Gene3D" id="3.60.160.10">
    <property type="entry name" value="Mitochondrial biogenesis AIM24"/>
    <property type="match status" value="1"/>
</dbReference>
<comment type="caution">
    <text evidence="3">The sequence shown here is derived from an EMBL/GenBank/DDBJ whole genome shotgun (WGS) entry which is preliminary data.</text>
</comment>
<dbReference type="Pfam" id="PF02342">
    <property type="entry name" value="TerD"/>
    <property type="match status" value="1"/>
</dbReference>
<reference evidence="3" key="1">
    <citation type="journal article" date="2014" name="Int. J. Syst. Evol. Microbiol.">
        <title>Complete genome sequence of Corynebacterium casei LMG S-19264T (=DSM 44701T), isolated from a smear-ripened cheese.</title>
        <authorList>
            <consortium name="US DOE Joint Genome Institute (JGI-PGF)"/>
            <person name="Walter F."/>
            <person name="Albersmeier A."/>
            <person name="Kalinowski J."/>
            <person name="Ruckert C."/>
        </authorList>
    </citation>
    <scope>NUCLEOTIDE SEQUENCE</scope>
    <source>
        <strain evidence="3">CGMCC 4.3508</strain>
    </source>
</reference>
<keyword evidence="4" id="KW-1185">Reference proteome</keyword>
<dbReference type="InterPro" id="IPR003325">
    <property type="entry name" value="TerD"/>
</dbReference>
<dbReference type="InterPro" id="IPR036983">
    <property type="entry name" value="AIM24_sf"/>
</dbReference>
<evidence type="ECO:0000256" key="1">
    <source>
        <dbReference type="SAM" id="MobiDB-lite"/>
    </source>
</evidence>
<protein>
    <recommendedName>
        <fullName evidence="2">TerD domain-containing protein</fullName>
    </recommendedName>
</protein>
<dbReference type="InterPro" id="IPR002838">
    <property type="entry name" value="AIM24"/>
</dbReference>
<feature type="compositionally biased region" description="Gly residues" evidence="1">
    <location>
        <begin position="514"/>
        <end position="537"/>
    </location>
</feature>
<feature type="region of interest" description="Disordered" evidence="1">
    <location>
        <begin position="1"/>
        <end position="20"/>
    </location>
</feature>
<accession>A0A917RCJ3</accession>
<dbReference type="Gene3D" id="2.60.60.30">
    <property type="entry name" value="sav2460 like domains"/>
    <property type="match status" value="1"/>
</dbReference>
<evidence type="ECO:0000313" key="4">
    <source>
        <dbReference type="Proteomes" id="UP000638263"/>
    </source>
</evidence>
<evidence type="ECO:0000313" key="3">
    <source>
        <dbReference type="EMBL" id="GGL01224.1"/>
    </source>
</evidence>
<dbReference type="InterPro" id="IPR016031">
    <property type="entry name" value="Trp_RNA-bd_attenuator-like_dom"/>
</dbReference>
<dbReference type="CDD" id="cd06974">
    <property type="entry name" value="TerD_like"/>
    <property type="match status" value="1"/>
</dbReference>
<feature type="region of interest" description="Disordered" evidence="1">
    <location>
        <begin position="513"/>
        <end position="537"/>
    </location>
</feature>
<feature type="compositionally biased region" description="Pro residues" evidence="1">
    <location>
        <begin position="243"/>
        <end position="282"/>
    </location>
</feature>
<reference evidence="3" key="2">
    <citation type="submission" date="2020-09" db="EMBL/GenBank/DDBJ databases">
        <authorList>
            <person name="Sun Q."/>
            <person name="Zhou Y."/>
        </authorList>
    </citation>
    <scope>NUCLEOTIDE SEQUENCE</scope>
    <source>
        <strain evidence="3">CGMCC 4.3508</strain>
    </source>
</reference>
<gene>
    <name evidence="3" type="ORF">GCM10011588_14930</name>
</gene>
<name>A0A917RCJ3_9NOCA</name>
<dbReference type="SUPFAM" id="SSF51219">
    <property type="entry name" value="TRAP-like"/>
    <property type="match status" value="1"/>
</dbReference>
<dbReference type="PANTHER" id="PTHR38074:SF1">
    <property type="entry name" value="ALTERED INHERITANCE OF MITOCHONDRIA PROTEIN 24, MITOCHONDRIAL"/>
    <property type="match status" value="1"/>
</dbReference>
<proteinExistence type="predicted"/>